<proteinExistence type="predicted"/>
<dbReference type="GeneID" id="40313669"/>
<dbReference type="RefSeq" id="XP_029232880.1">
    <property type="nucleotide sequence ID" value="XM_029367007.1"/>
</dbReference>
<reference evidence="1 2" key="1">
    <citation type="journal article" date="2018" name="BMC Genomics">
        <title>Genomic comparison of Trypanosoma conorhini and Trypanosoma rangeli to Trypanosoma cruzi strains of high and low virulence.</title>
        <authorList>
            <person name="Bradwell K.R."/>
            <person name="Koparde V.N."/>
            <person name="Matveyev A.V."/>
            <person name="Serrano M.G."/>
            <person name="Alves J.M."/>
            <person name="Parikh H."/>
            <person name="Huang B."/>
            <person name="Lee V."/>
            <person name="Espinosa-Alvarez O."/>
            <person name="Ortiz P.A."/>
            <person name="Costa-Martins A.G."/>
            <person name="Teixeira M.M."/>
            <person name="Buck G.A."/>
        </authorList>
    </citation>
    <scope>NUCLEOTIDE SEQUENCE [LARGE SCALE GENOMIC DNA]</scope>
    <source>
        <strain evidence="1 2">025E</strain>
    </source>
</reference>
<keyword evidence="2" id="KW-1185">Reference proteome</keyword>
<name>A0A422QCI3_9TRYP</name>
<sequence length="102" mass="11841">MLRLGPSVLLSASIASKDDEKALGSIRLDRKFLYFSRRKWPHKLMKKKKERRRSKNNYYIHIFLKRCLFTNAVALHNRRGGGHGLPQTATPTCQGRQMVTIM</sequence>
<comment type="caution">
    <text evidence="1">The sequence shown here is derived from an EMBL/GenBank/DDBJ whole genome shotgun (WGS) entry which is preliminary data.</text>
</comment>
<protein>
    <submittedName>
        <fullName evidence="1">Uncharacterized protein</fullName>
    </submittedName>
</protein>
<dbReference type="EMBL" id="MKKU01000001">
    <property type="protein sequence ID" value="RNF27674.1"/>
    <property type="molecule type" value="Genomic_DNA"/>
</dbReference>
<feature type="non-terminal residue" evidence="1">
    <location>
        <position position="102"/>
    </location>
</feature>
<organism evidence="1 2">
    <name type="scientific">Trypanosoma conorhini</name>
    <dbReference type="NCBI Taxonomy" id="83891"/>
    <lineage>
        <taxon>Eukaryota</taxon>
        <taxon>Discoba</taxon>
        <taxon>Euglenozoa</taxon>
        <taxon>Kinetoplastea</taxon>
        <taxon>Metakinetoplastina</taxon>
        <taxon>Trypanosomatida</taxon>
        <taxon>Trypanosomatidae</taxon>
        <taxon>Trypanosoma</taxon>
    </lineage>
</organism>
<gene>
    <name evidence="1" type="ORF">Tco025E_00058</name>
</gene>
<accession>A0A422QCI3</accession>
<dbReference type="Proteomes" id="UP000284403">
    <property type="component" value="Unassembled WGS sequence"/>
</dbReference>
<evidence type="ECO:0000313" key="2">
    <source>
        <dbReference type="Proteomes" id="UP000284403"/>
    </source>
</evidence>
<dbReference type="AlphaFoldDB" id="A0A422QCI3"/>
<evidence type="ECO:0000313" key="1">
    <source>
        <dbReference type="EMBL" id="RNF27674.1"/>
    </source>
</evidence>